<dbReference type="Proteomes" id="UP000198855">
    <property type="component" value="Unassembled WGS sequence"/>
</dbReference>
<proteinExistence type="predicted"/>
<dbReference type="EMBL" id="FOMT01000005">
    <property type="protein sequence ID" value="SFF04050.1"/>
    <property type="molecule type" value="Genomic_DNA"/>
</dbReference>
<accession>A0A1I2FHG9</accession>
<sequence>MIAILFVTAGCANDSSNTAGENSESSGELGSRAEVTEGDFVYRLVSEKPAYGKDEKIVLYAELEYVGKKAEVKIAHAASPFYFPMKELTRGYEIVYSMDQPRIITTLKKGEVLKELYRGSGGYSSEDAKPFVDFIKAVSEAQQKGTLPEGEYEVYGAADFEQVDEHSDERQGERIHVKSEIRFVMGK</sequence>
<dbReference type="OrthoDB" id="2426241at2"/>
<reference evidence="2" key="1">
    <citation type="submission" date="2016-10" db="EMBL/GenBank/DDBJ databases">
        <authorList>
            <person name="Varghese N."/>
            <person name="Submissions S."/>
        </authorList>
    </citation>
    <scope>NUCLEOTIDE SEQUENCE [LARGE SCALE GENOMIC DNA]</scope>
    <source>
        <strain evidence="2">CGMCC 1.10784</strain>
    </source>
</reference>
<name>A0A1I2FHG9_9BACL</name>
<gene>
    <name evidence="1" type="ORF">SAMN05216378_4839</name>
</gene>
<keyword evidence="2" id="KW-1185">Reference proteome</keyword>
<protein>
    <submittedName>
        <fullName evidence="1">Uncharacterized protein</fullName>
    </submittedName>
</protein>
<evidence type="ECO:0000313" key="2">
    <source>
        <dbReference type="Proteomes" id="UP000198855"/>
    </source>
</evidence>
<dbReference type="AlphaFoldDB" id="A0A1I2FHG9"/>
<evidence type="ECO:0000313" key="1">
    <source>
        <dbReference type="EMBL" id="SFF04050.1"/>
    </source>
</evidence>
<organism evidence="1 2">
    <name type="scientific">Paenibacillus catalpae</name>
    <dbReference type="NCBI Taxonomy" id="1045775"/>
    <lineage>
        <taxon>Bacteria</taxon>
        <taxon>Bacillati</taxon>
        <taxon>Bacillota</taxon>
        <taxon>Bacilli</taxon>
        <taxon>Bacillales</taxon>
        <taxon>Paenibacillaceae</taxon>
        <taxon>Paenibacillus</taxon>
    </lineage>
</organism>
<dbReference type="RefSeq" id="WP_091188978.1">
    <property type="nucleotide sequence ID" value="NZ_FOMT01000005.1"/>
</dbReference>